<dbReference type="EMBL" id="MW125481">
    <property type="protein sequence ID" value="QSQ68557.1"/>
    <property type="molecule type" value="Genomic_DNA"/>
</dbReference>
<keyword evidence="3" id="KW-0349">Heme</keyword>
<organism evidence="16">
    <name type="scientific">Puya raimondii</name>
    <name type="common">Queen of the Andes</name>
    <dbReference type="NCBI Taxonomy" id="112807"/>
    <lineage>
        <taxon>Eukaryota</taxon>
        <taxon>Viridiplantae</taxon>
        <taxon>Streptophyta</taxon>
        <taxon>Embryophyta</taxon>
        <taxon>Tracheophyta</taxon>
        <taxon>Spermatophyta</taxon>
        <taxon>Magnoliopsida</taxon>
        <taxon>Liliopsida</taxon>
        <taxon>Poales</taxon>
        <taxon>Bromeliaceae</taxon>
        <taxon>Puyoideae</taxon>
        <taxon>Puya</taxon>
    </lineage>
</organism>
<dbReference type="Pfam" id="PF00067">
    <property type="entry name" value="p450"/>
    <property type="match status" value="1"/>
</dbReference>
<dbReference type="InterPro" id="IPR036396">
    <property type="entry name" value="Cyt_P450_sf"/>
</dbReference>
<dbReference type="EC" id="4.2.1.92" evidence="13"/>
<evidence type="ECO:0000256" key="7">
    <source>
        <dbReference type="ARBA" id="ARBA00023004"/>
    </source>
</evidence>
<comment type="pathway">
    <text evidence="12">Lipid metabolism; oxylipin biosynthesis.</text>
</comment>
<dbReference type="CDD" id="cd11071">
    <property type="entry name" value="CYP74"/>
    <property type="match status" value="1"/>
</dbReference>
<dbReference type="GO" id="GO:0006633">
    <property type="term" value="P:fatty acid biosynthetic process"/>
    <property type="evidence" value="ECO:0007669"/>
    <property type="project" value="UniProtKB-KW"/>
</dbReference>
<dbReference type="GO" id="GO:0016705">
    <property type="term" value="F:oxidoreductase activity, acting on paired donors, with incorporation or reduction of molecular oxygen"/>
    <property type="evidence" value="ECO:0007669"/>
    <property type="project" value="InterPro"/>
</dbReference>
<keyword evidence="4" id="KW-0479">Metal-binding</keyword>
<evidence type="ECO:0000313" key="16">
    <source>
        <dbReference type="EMBL" id="QSQ68557.1"/>
    </source>
</evidence>
<evidence type="ECO:0000256" key="9">
    <source>
        <dbReference type="ARBA" id="ARBA00023160"/>
    </source>
</evidence>
<keyword evidence="2" id="KW-0444">Lipid biosynthesis</keyword>
<keyword evidence="5" id="KW-0925">Oxylipin biosynthesis</keyword>
<accession>A0A8A0WI96</accession>
<comment type="similarity">
    <text evidence="1">Belongs to the cytochrome P450 family.</text>
</comment>
<dbReference type="SUPFAM" id="SSF48264">
    <property type="entry name" value="Cytochrome P450"/>
    <property type="match status" value="1"/>
</dbReference>
<dbReference type="GO" id="GO:0016125">
    <property type="term" value="P:sterol metabolic process"/>
    <property type="evidence" value="ECO:0007669"/>
    <property type="project" value="TreeGrafter"/>
</dbReference>
<keyword evidence="15" id="KW-0812">Transmembrane</keyword>
<dbReference type="PANTHER" id="PTHR24286">
    <property type="entry name" value="CYTOCHROME P450 26"/>
    <property type="match status" value="1"/>
</dbReference>
<dbReference type="Gene3D" id="1.10.630.10">
    <property type="entry name" value="Cytochrome P450"/>
    <property type="match status" value="1"/>
</dbReference>
<comment type="function">
    <text evidence="11">Involved in the biosynthesis of jasmonic acid, a growth regulator that is implicated also as a signaling molecule in plant defense. Converts 13-hydroperoxylinolenic acid to 12,13-epoxylinolenic acid.</text>
</comment>
<dbReference type="FunFam" id="1.10.630.10:FF:000024">
    <property type="entry name" value="Allene oxide synthase, chloroplastic"/>
    <property type="match status" value="1"/>
</dbReference>
<evidence type="ECO:0000256" key="6">
    <source>
        <dbReference type="ARBA" id="ARBA00022832"/>
    </source>
</evidence>
<protein>
    <recommendedName>
        <fullName evidence="13">hydroperoxide dehydratase</fullName>
        <ecNumber evidence="13">4.2.1.92</ecNumber>
    </recommendedName>
</protein>
<proteinExistence type="inferred from homology"/>
<name>A0A8A0WI96_PUYRA</name>
<keyword evidence="8" id="KW-0443">Lipid metabolism</keyword>
<dbReference type="PANTHER" id="PTHR24286:SF49">
    <property type="entry name" value="INACTIVE LINOLENATE HYDROPEROXIDE LYASE-RELATED"/>
    <property type="match status" value="1"/>
</dbReference>
<evidence type="ECO:0000256" key="13">
    <source>
        <dbReference type="ARBA" id="ARBA00067081"/>
    </source>
</evidence>
<evidence type="ECO:0000256" key="14">
    <source>
        <dbReference type="SAM" id="MobiDB-lite"/>
    </source>
</evidence>
<dbReference type="GO" id="GO:0020037">
    <property type="term" value="F:heme binding"/>
    <property type="evidence" value="ECO:0007669"/>
    <property type="project" value="InterPro"/>
</dbReference>
<keyword evidence="10" id="KW-0456">Lyase</keyword>
<evidence type="ECO:0000256" key="2">
    <source>
        <dbReference type="ARBA" id="ARBA00022516"/>
    </source>
</evidence>
<evidence type="ECO:0000256" key="1">
    <source>
        <dbReference type="ARBA" id="ARBA00010617"/>
    </source>
</evidence>
<keyword evidence="9" id="KW-0275">Fatty acid biosynthesis</keyword>
<evidence type="ECO:0000256" key="10">
    <source>
        <dbReference type="ARBA" id="ARBA00023239"/>
    </source>
</evidence>
<evidence type="ECO:0000256" key="11">
    <source>
        <dbReference type="ARBA" id="ARBA00057103"/>
    </source>
</evidence>
<evidence type="ECO:0000256" key="4">
    <source>
        <dbReference type="ARBA" id="ARBA00022723"/>
    </source>
</evidence>
<sequence>MAMRPTLLSPSTTGSGGRPRPIPGSYGLPVLGPLKDRLDYFWFQGPDEFFRRRMAAHGSTVFRTNMPPTFPFFVGVDPRVVALLDCASFAALFDASLVDKRDVLVGPYTPSLAFTGGTRVASFYLDLLRRNARAWPSEFLRSLDAMLAAVEADLSSSAGKPANFVVPLQKCIFSFLCRCIVGADPSADPAIAEFGFAMLDKWLALQLLPTQKVGAIPQPLEELLLHSFLFPFALVGGDYRKLYDFVEKHGGEVVRRAETEYGLKKDEAINNILFVLGFNAFGGFSVFLPFLIASIGGDRSGLRAKLREEARRVLEAKEELGFEAVREMELVRSAVYEVLRMKPPVPLQYGRARADFVLPSHDAAFRVAKGELLCGYQPAAMRDPRVFDDPETFVPERFVGEKGRGLLQYLYWSNGPETGRPTAENKQCAAKDYVVDTACLLVAEMFRRYDDFQCDDGGLAFTKLDKTTVAASPSQGK</sequence>
<dbReference type="GO" id="GO:0004497">
    <property type="term" value="F:monooxygenase activity"/>
    <property type="evidence" value="ECO:0007669"/>
    <property type="project" value="InterPro"/>
</dbReference>
<keyword evidence="15" id="KW-0472">Membrane</keyword>
<keyword evidence="15" id="KW-1133">Transmembrane helix</keyword>
<evidence type="ECO:0000256" key="8">
    <source>
        <dbReference type="ARBA" id="ARBA00023098"/>
    </source>
</evidence>
<feature type="transmembrane region" description="Helical" evidence="15">
    <location>
        <begin position="272"/>
        <end position="297"/>
    </location>
</feature>
<dbReference type="InterPro" id="IPR001128">
    <property type="entry name" value="Cyt_P450"/>
</dbReference>
<dbReference type="GO" id="GO:0005506">
    <property type="term" value="F:iron ion binding"/>
    <property type="evidence" value="ECO:0007669"/>
    <property type="project" value="InterPro"/>
</dbReference>
<keyword evidence="6" id="KW-0276">Fatty acid metabolism</keyword>
<dbReference type="AlphaFoldDB" id="A0A8A0WI96"/>
<evidence type="ECO:0000256" key="15">
    <source>
        <dbReference type="SAM" id="Phobius"/>
    </source>
</evidence>
<dbReference type="GO" id="GO:0031408">
    <property type="term" value="P:oxylipin biosynthetic process"/>
    <property type="evidence" value="ECO:0007669"/>
    <property type="project" value="UniProtKB-KW"/>
</dbReference>
<keyword evidence="7" id="KW-0408">Iron</keyword>
<dbReference type="GO" id="GO:0009978">
    <property type="term" value="F:allene oxide synthase activity"/>
    <property type="evidence" value="ECO:0007669"/>
    <property type="project" value="UniProtKB-EC"/>
</dbReference>
<feature type="region of interest" description="Disordered" evidence="14">
    <location>
        <begin position="1"/>
        <end position="24"/>
    </location>
</feature>
<evidence type="ECO:0000256" key="3">
    <source>
        <dbReference type="ARBA" id="ARBA00022617"/>
    </source>
</evidence>
<evidence type="ECO:0000256" key="12">
    <source>
        <dbReference type="ARBA" id="ARBA00060657"/>
    </source>
</evidence>
<evidence type="ECO:0000256" key="5">
    <source>
        <dbReference type="ARBA" id="ARBA00022767"/>
    </source>
</evidence>
<reference evidence="16" key="1">
    <citation type="submission" date="2020-10" db="EMBL/GenBank/DDBJ databases">
        <authorList>
            <person name="Yuan Z."/>
            <person name="Wang Y."/>
            <person name="Liu Q."/>
            <person name="Liu L."/>
            <person name="Li X."/>
        </authorList>
    </citation>
    <scope>NUCLEOTIDE SEQUENCE</scope>
</reference>